<evidence type="ECO:0000256" key="1">
    <source>
        <dbReference type="ARBA" id="ARBA00000971"/>
    </source>
</evidence>
<feature type="coiled-coil region" evidence="7">
    <location>
        <begin position="134"/>
        <end position="164"/>
    </location>
</feature>
<dbReference type="InterPro" id="IPR008881">
    <property type="entry name" value="Trigger_fac_ribosome-bd_bac"/>
</dbReference>
<evidence type="ECO:0000313" key="9">
    <source>
        <dbReference type="EMBL" id="KKO01456.1"/>
    </source>
</evidence>
<dbReference type="Pfam" id="PF05698">
    <property type="entry name" value="Trigger_C"/>
    <property type="match status" value="1"/>
</dbReference>
<dbReference type="SUPFAM" id="SSF109998">
    <property type="entry name" value="Triger factor/SurA peptide-binding domain-like"/>
    <property type="match status" value="1"/>
</dbReference>
<dbReference type="GO" id="GO:0051083">
    <property type="term" value="P:'de novo' cotranslational protein folding"/>
    <property type="evidence" value="ECO:0007669"/>
    <property type="project" value="TreeGrafter"/>
</dbReference>
<evidence type="ECO:0000259" key="8">
    <source>
        <dbReference type="PROSITE" id="PS50059"/>
    </source>
</evidence>
<dbReference type="Pfam" id="PF05697">
    <property type="entry name" value="Trigger_N"/>
    <property type="match status" value="1"/>
</dbReference>
<evidence type="ECO:0000256" key="4">
    <source>
        <dbReference type="ARBA" id="ARBA00023110"/>
    </source>
</evidence>
<dbReference type="GO" id="GO:0003755">
    <property type="term" value="F:peptidyl-prolyl cis-trans isomerase activity"/>
    <property type="evidence" value="ECO:0007669"/>
    <property type="project" value="UniProtKB-KW"/>
</dbReference>
<dbReference type="NCBIfam" id="TIGR00115">
    <property type="entry name" value="tig"/>
    <property type="match status" value="1"/>
</dbReference>
<feature type="domain" description="PPIase FKBP-type" evidence="8">
    <location>
        <begin position="161"/>
        <end position="221"/>
    </location>
</feature>
<evidence type="ECO:0000256" key="7">
    <source>
        <dbReference type="SAM" id="Coils"/>
    </source>
</evidence>
<gene>
    <name evidence="9" type="ORF">LCGC14_0116670</name>
</gene>
<dbReference type="PROSITE" id="PS50059">
    <property type="entry name" value="FKBP_PPIASE"/>
    <property type="match status" value="1"/>
</dbReference>
<dbReference type="GO" id="GO:0043022">
    <property type="term" value="F:ribosome binding"/>
    <property type="evidence" value="ECO:0007669"/>
    <property type="project" value="TreeGrafter"/>
</dbReference>
<evidence type="ECO:0000256" key="2">
    <source>
        <dbReference type="ARBA" id="ARBA00005464"/>
    </source>
</evidence>
<dbReference type="PANTHER" id="PTHR30560:SF3">
    <property type="entry name" value="TRIGGER FACTOR-LIKE PROTEIN TIG, CHLOROPLASTIC"/>
    <property type="match status" value="1"/>
</dbReference>
<dbReference type="GO" id="GO:0015031">
    <property type="term" value="P:protein transport"/>
    <property type="evidence" value="ECO:0007669"/>
    <property type="project" value="InterPro"/>
</dbReference>
<dbReference type="InterPro" id="IPR027304">
    <property type="entry name" value="Trigger_fact/SurA_dom_sf"/>
</dbReference>
<dbReference type="SUPFAM" id="SSF54534">
    <property type="entry name" value="FKBP-like"/>
    <property type="match status" value="1"/>
</dbReference>
<organism evidence="9">
    <name type="scientific">marine sediment metagenome</name>
    <dbReference type="NCBI Taxonomy" id="412755"/>
    <lineage>
        <taxon>unclassified sequences</taxon>
        <taxon>metagenomes</taxon>
        <taxon>ecological metagenomes</taxon>
    </lineage>
</organism>
<comment type="caution">
    <text evidence="9">The sequence shown here is derived from an EMBL/GenBank/DDBJ whole genome shotgun (WGS) entry which is preliminary data.</text>
</comment>
<evidence type="ECO:0000256" key="3">
    <source>
        <dbReference type="ARBA" id="ARBA00013194"/>
    </source>
</evidence>
<dbReference type="InterPro" id="IPR001179">
    <property type="entry name" value="PPIase_FKBP_dom"/>
</dbReference>
<dbReference type="PANTHER" id="PTHR30560">
    <property type="entry name" value="TRIGGER FACTOR CHAPERONE AND PEPTIDYL-PROLYL CIS/TRANS ISOMERASE"/>
    <property type="match status" value="1"/>
</dbReference>
<dbReference type="SUPFAM" id="SSF102735">
    <property type="entry name" value="Trigger factor ribosome-binding domain"/>
    <property type="match status" value="1"/>
</dbReference>
<dbReference type="HAMAP" id="MF_00303">
    <property type="entry name" value="Trigger_factor_Tig"/>
    <property type="match status" value="1"/>
</dbReference>
<dbReference type="InterPro" id="IPR037041">
    <property type="entry name" value="Trigger_fac_C_sf"/>
</dbReference>
<dbReference type="EMBL" id="LAZR01000035">
    <property type="protein sequence ID" value="KKO01456.1"/>
    <property type="molecule type" value="Genomic_DNA"/>
</dbReference>
<dbReference type="Gene3D" id="3.10.50.40">
    <property type="match status" value="1"/>
</dbReference>
<keyword evidence="4" id="KW-0697">Rotamase</keyword>
<dbReference type="AlphaFoldDB" id="A0A0F9V893"/>
<dbReference type="InterPro" id="IPR005215">
    <property type="entry name" value="Trig_fac"/>
</dbReference>
<protein>
    <recommendedName>
        <fullName evidence="3">peptidylprolyl isomerase</fullName>
        <ecNumber evidence="3">5.2.1.8</ecNumber>
    </recommendedName>
</protein>
<dbReference type="FunFam" id="3.10.50.40:FF:000001">
    <property type="entry name" value="Trigger factor"/>
    <property type="match status" value="1"/>
</dbReference>
<evidence type="ECO:0000256" key="6">
    <source>
        <dbReference type="ARBA" id="ARBA00023235"/>
    </source>
</evidence>
<dbReference type="Gene3D" id="1.10.3120.10">
    <property type="entry name" value="Trigger factor, C-terminal domain"/>
    <property type="match status" value="1"/>
</dbReference>
<dbReference type="Gene3D" id="3.30.70.1050">
    <property type="entry name" value="Trigger factor ribosome-binding domain"/>
    <property type="match status" value="1"/>
</dbReference>
<dbReference type="Pfam" id="PF00254">
    <property type="entry name" value="FKBP_C"/>
    <property type="match status" value="1"/>
</dbReference>
<keyword evidence="6" id="KW-0413">Isomerase</keyword>
<comment type="catalytic activity">
    <reaction evidence="1">
        <text>[protein]-peptidylproline (omega=180) = [protein]-peptidylproline (omega=0)</text>
        <dbReference type="Rhea" id="RHEA:16237"/>
        <dbReference type="Rhea" id="RHEA-COMP:10747"/>
        <dbReference type="Rhea" id="RHEA-COMP:10748"/>
        <dbReference type="ChEBI" id="CHEBI:83833"/>
        <dbReference type="ChEBI" id="CHEBI:83834"/>
        <dbReference type="EC" id="5.2.1.8"/>
    </reaction>
</comment>
<name>A0A0F9V893_9ZZZZ</name>
<comment type="similarity">
    <text evidence="2">Belongs to the FKBP-type PPIase family. Tig subfamily.</text>
</comment>
<dbReference type="GO" id="GO:0043335">
    <property type="term" value="P:protein unfolding"/>
    <property type="evidence" value="ECO:0007669"/>
    <property type="project" value="TreeGrafter"/>
</dbReference>
<accession>A0A0F9V893</accession>
<dbReference type="EC" id="5.2.1.8" evidence="3"/>
<proteinExistence type="inferred from homology"/>
<dbReference type="InterPro" id="IPR046357">
    <property type="entry name" value="PPIase_dom_sf"/>
</dbReference>
<dbReference type="PIRSF" id="PIRSF003095">
    <property type="entry name" value="Trigger_factor"/>
    <property type="match status" value="1"/>
</dbReference>
<dbReference type="GO" id="GO:0044183">
    <property type="term" value="F:protein folding chaperone"/>
    <property type="evidence" value="ECO:0007669"/>
    <property type="project" value="TreeGrafter"/>
</dbReference>
<dbReference type="InterPro" id="IPR008880">
    <property type="entry name" value="Trigger_fac_C"/>
</dbReference>
<dbReference type="InterPro" id="IPR036611">
    <property type="entry name" value="Trigger_fac_ribosome-bd_sf"/>
</dbReference>
<keyword evidence="5" id="KW-0143">Chaperone</keyword>
<reference evidence="9" key="1">
    <citation type="journal article" date="2015" name="Nature">
        <title>Complex archaea that bridge the gap between prokaryotes and eukaryotes.</title>
        <authorList>
            <person name="Spang A."/>
            <person name="Saw J.H."/>
            <person name="Jorgensen S.L."/>
            <person name="Zaremba-Niedzwiedzka K."/>
            <person name="Martijn J."/>
            <person name="Lind A.E."/>
            <person name="van Eijk R."/>
            <person name="Schleper C."/>
            <person name="Guy L."/>
            <person name="Ettema T.J."/>
        </authorList>
    </citation>
    <scope>NUCLEOTIDE SEQUENCE</scope>
</reference>
<evidence type="ECO:0000256" key="5">
    <source>
        <dbReference type="ARBA" id="ARBA00023186"/>
    </source>
</evidence>
<sequence>MQVSVETISGLERRMTVGIPAERIENEVNKRLQQTASRARVDGFRPGKVPMSVIRKRFGGSARQEVVGEVIQSSFYEAIMQEKLNPAGAPSVEPKELEQGKDLEYVATFEVYPEIALGDFSQINVERIDSEVTEADLEKMLEILRKQNTRYENVERAAENEDQLTVDFVGRVDGETFQGGTANNTQVVLGSGRMIPGFEDGLVGAKAGDSVTLNLTFPEQYQNLELAGKAAEFDVVVHSVAAPVLPELNDEFFAKFGVDEGGIEGFQSEVRKNMDRELRQAIKGKTKTQVMDGLLATNNIDVPKALVSSEIDRLRVQAVQQFGGANIQPEQLPAELFEEQAKRRVSLGLIVAEIVKQNEIKPDNDRVRSMVEELASAYQEPEQVVSWYYQNEQQLAEIQSVVLEEQVVDTVLQKAKVTDKKVSYEDAVKPAQAVAAESGEAESSADE</sequence>
<keyword evidence="7" id="KW-0175">Coiled coil</keyword>